<feature type="transmembrane region" description="Helical" evidence="1">
    <location>
        <begin position="143"/>
        <end position="159"/>
    </location>
</feature>
<dbReference type="KEGG" id="masz:C9I28_02670"/>
<keyword evidence="1" id="KW-1133">Transmembrane helix</keyword>
<feature type="transmembrane region" description="Helical" evidence="1">
    <location>
        <begin position="267"/>
        <end position="286"/>
    </location>
</feature>
<sequence length="408" mass="43410">MRLLLGAYALLLVYGSLYPFAWGAPPASLLAFLATPWPGHLDKGDVVQNLLVYMPFGLLVVVARGPRQPFGLALALAALAGTAISFGVEVVQQYLPARVPSLVDVAMNFTGSVIGAMLGALVRRDTLAGAGLLRWRDAWFRPGPLVNTGLVVLGLWFLSQTSPLVPSLDVAQLRHALGNLVRAASDAAAFQGGKLFVLLCYQAGLGLLLCALLQPGRPFIRLYCALTVAVCVAKLLVAGRVLSVEMILASALALPLLLVVRGASLQVLAGGAVALLAAGLTLYELLPSSAPPYAYGFNWVPFEGQMNGLNGFENILEFLWPTMAMACLARLAVPFHRQDACAVVGGIAVVLWVFVLEWLQLSIPGRFGDITQVTLAGLGWIVPWCVPMRLPALKHRGQAAICGSETRR</sequence>
<evidence type="ECO:0000313" key="3">
    <source>
        <dbReference type="EMBL" id="AVR94744.1"/>
    </source>
</evidence>
<feature type="transmembrane region" description="Helical" evidence="1">
    <location>
        <begin position="220"/>
        <end position="237"/>
    </location>
</feature>
<evidence type="ECO:0000313" key="4">
    <source>
        <dbReference type="Proteomes" id="UP000240505"/>
    </source>
</evidence>
<dbReference type="AlphaFoldDB" id="A0A2R4C566"/>
<feature type="transmembrane region" description="Helical" evidence="1">
    <location>
        <begin position="367"/>
        <end position="386"/>
    </location>
</feature>
<name>A0A2R4C566_9BURK</name>
<organism evidence="3 4">
    <name type="scientific">Pseudoduganella armeniaca</name>
    <dbReference type="NCBI Taxonomy" id="2072590"/>
    <lineage>
        <taxon>Bacteria</taxon>
        <taxon>Pseudomonadati</taxon>
        <taxon>Pseudomonadota</taxon>
        <taxon>Betaproteobacteria</taxon>
        <taxon>Burkholderiales</taxon>
        <taxon>Oxalobacteraceae</taxon>
        <taxon>Telluria group</taxon>
        <taxon>Pseudoduganella</taxon>
    </lineage>
</organism>
<dbReference type="EMBL" id="CP028324">
    <property type="protein sequence ID" value="AVR94744.1"/>
    <property type="molecule type" value="Genomic_DNA"/>
</dbReference>
<reference evidence="3 4" key="1">
    <citation type="submission" date="2018-03" db="EMBL/GenBank/DDBJ databases">
        <title>Massilia armeniaca sp. nov., isolated from desert soil.</title>
        <authorList>
            <person name="Huang H."/>
            <person name="Ren M."/>
        </authorList>
    </citation>
    <scope>NUCLEOTIDE SEQUENCE [LARGE SCALE GENOMIC DNA]</scope>
    <source>
        <strain evidence="3 4">ZMN-3</strain>
    </source>
</reference>
<feature type="transmembrane region" description="Helical" evidence="1">
    <location>
        <begin position="195"/>
        <end position="213"/>
    </location>
</feature>
<keyword evidence="4" id="KW-1185">Reference proteome</keyword>
<evidence type="ECO:0000256" key="1">
    <source>
        <dbReference type="SAM" id="Phobius"/>
    </source>
</evidence>
<feature type="transmembrane region" description="Helical" evidence="1">
    <location>
        <begin position="101"/>
        <end position="122"/>
    </location>
</feature>
<accession>A0A2R4C566</accession>
<keyword evidence="1" id="KW-0812">Transmembrane</keyword>
<gene>
    <name evidence="3" type="ORF">C9I28_02670</name>
</gene>
<feature type="transmembrane region" description="Helical" evidence="1">
    <location>
        <begin position="340"/>
        <end position="361"/>
    </location>
</feature>
<feature type="transmembrane region" description="Helical" evidence="1">
    <location>
        <begin position="47"/>
        <end position="63"/>
    </location>
</feature>
<proteinExistence type="predicted"/>
<dbReference type="InterPro" id="IPR006976">
    <property type="entry name" value="VanZ-like"/>
</dbReference>
<dbReference type="Proteomes" id="UP000240505">
    <property type="component" value="Chromosome"/>
</dbReference>
<feature type="transmembrane region" description="Helical" evidence="1">
    <location>
        <begin position="70"/>
        <end position="95"/>
    </location>
</feature>
<dbReference type="RefSeq" id="WP_107140095.1">
    <property type="nucleotide sequence ID" value="NZ_CP028324.1"/>
</dbReference>
<feature type="domain" description="VanZ-like" evidence="2">
    <location>
        <begin position="40"/>
        <end position="121"/>
    </location>
</feature>
<dbReference type="Pfam" id="PF04892">
    <property type="entry name" value="VanZ"/>
    <property type="match status" value="1"/>
</dbReference>
<keyword evidence="1" id="KW-0472">Membrane</keyword>
<evidence type="ECO:0000259" key="2">
    <source>
        <dbReference type="Pfam" id="PF04892"/>
    </source>
</evidence>
<dbReference type="OrthoDB" id="283584at2"/>
<protein>
    <recommendedName>
        <fullName evidence="2">VanZ-like domain-containing protein</fullName>
    </recommendedName>
</protein>